<feature type="transmembrane region" description="Helical" evidence="5">
    <location>
        <begin position="12"/>
        <end position="31"/>
    </location>
</feature>
<evidence type="ECO:0000256" key="2">
    <source>
        <dbReference type="ARBA" id="ARBA00022771"/>
    </source>
</evidence>
<dbReference type="STRING" id="1561998.A0A1I7UN75"/>
<keyword evidence="5" id="KW-0812">Transmembrane</keyword>
<accession>A0A1I7UN75</accession>
<feature type="transmembrane region" description="Helical" evidence="5">
    <location>
        <begin position="84"/>
        <end position="103"/>
    </location>
</feature>
<feature type="transmembrane region" description="Helical" evidence="5">
    <location>
        <begin position="43"/>
        <end position="64"/>
    </location>
</feature>
<dbReference type="GO" id="GO:0008270">
    <property type="term" value="F:zinc ion binding"/>
    <property type="evidence" value="ECO:0007669"/>
    <property type="project" value="UniProtKB-KW"/>
</dbReference>
<dbReference type="SUPFAM" id="SSF57850">
    <property type="entry name" value="RING/U-box"/>
    <property type="match status" value="1"/>
</dbReference>
<feature type="transmembrane region" description="Helical" evidence="5">
    <location>
        <begin position="147"/>
        <end position="167"/>
    </location>
</feature>
<evidence type="ECO:0000256" key="4">
    <source>
        <dbReference type="PROSITE-ProRule" id="PRU00175"/>
    </source>
</evidence>
<dbReference type="InterPro" id="IPR013083">
    <property type="entry name" value="Znf_RING/FYVE/PHD"/>
</dbReference>
<evidence type="ECO:0000256" key="1">
    <source>
        <dbReference type="ARBA" id="ARBA00022723"/>
    </source>
</evidence>
<evidence type="ECO:0000313" key="8">
    <source>
        <dbReference type="WBParaSite" id="Csp11.Scaffold630.g17663.t1"/>
    </source>
</evidence>
<keyword evidence="2 4" id="KW-0863">Zinc-finger</keyword>
<keyword evidence="3" id="KW-0862">Zinc</keyword>
<evidence type="ECO:0000313" key="7">
    <source>
        <dbReference type="Proteomes" id="UP000095282"/>
    </source>
</evidence>
<dbReference type="InterPro" id="IPR027370">
    <property type="entry name" value="Znf-RING_euk"/>
</dbReference>
<evidence type="ECO:0000256" key="3">
    <source>
        <dbReference type="ARBA" id="ARBA00022833"/>
    </source>
</evidence>
<protein>
    <submittedName>
        <fullName evidence="8">RING-type domain-containing protein</fullName>
    </submittedName>
</protein>
<keyword evidence="7" id="KW-1185">Reference proteome</keyword>
<dbReference type="InterPro" id="IPR001841">
    <property type="entry name" value="Znf_RING"/>
</dbReference>
<dbReference type="WBParaSite" id="Csp11.Scaffold630.g17663.t1">
    <property type="protein sequence ID" value="Csp11.Scaffold630.g17663.t1"/>
    <property type="gene ID" value="Csp11.Scaffold630.g17663"/>
</dbReference>
<dbReference type="InterPro" id="IPR017907">
    <property type="entry name" value="Znf_RING_CS"/>
</dbReference>
<feature type="domain" description="RING-type" evidence="6">
    <location>
        <begin position="198"/>
        <end position="245"/>
    </location>
</feature>
<keyword evidence="5" id="KW-1133">Transmembrane helix</keyword>
<dbReference type="Gene3D" id="3.30.40.10">
    <property type="entry name" value="Zinc/RING finger domain, C3HC4 (zinc finger)"/>
    <property type="match status" value="1"/>
</dbReference>
<dbReference type="InterPro" id="IPR052667">
    <property type="entry name" value="E3_ubiquitin-ligase_RING"/>
</dbReference>
<dbReference type="Proteomes" id="UP000095282">
    <property type="component" value="Unplaced"/>
</dbReference>
<dbReference type="AlphaFoldDB" id="A0A1I7UN75"/>
<dbReference type="PROSITE" id="PS00518">
    <property type="entry name" value="ZF_RING_1"/>
    <property type="match status" value="1"/>
</dbReference>
<evidence type="ECO:0000259" key="6">
    <source>
        <dbReference type="PROSITE" id="PS50089"/>
    </source>
</evidence>
<keyword evidence="5" id="KW-0472">Membrane</keyword>
<keyword evidence="1" id="KW-0479">Metal-binding</keyword>
<organism evidence="7 8">
    <name type="scientific">Caenorhabditis tropicalis</name>
    <dbReference type="NCBI Taxonomy" id="1561998"/>
    <lineage>
        <taxon>Eukaryota</taxon>
        <taxon>Metazoa</taxon>
        <taxon>Ecdysozoa</taxon>
        <taxon>Nematoda</taxon>
        <taxon>Chromadorea</taxon>
        <taxon>Rhabditida</taxon>
        <taxon>Rhabditina</taxon>
        <taxon>Rhabditomorpha</taxon>
        <taxon>Rhabditoidea</taxon>
        <taxon>Rhabditidae</taxon>
        <taxon>Peloderinae</taxon>
        <taxon>Caenorhabditis</taxon>
    </lineage>
</organism>
<dbReference type="PANTHER" id="PTHR47156">
    <property type="entry name" value="PROTEIN CBG20824"/>
    <property type="match status" value="1"/>
</dbReference>
<evidence type="ECO:0000256" key="5">
    <source>
        <dbReference type="SAM" id="Phobius"/>
    </source>
</evidence>
<dbReference type="Pfam" id="PF13445">
    <property type="entry name" value="zf-RING_UBOX"/>
    <property type="match status" value="1"/>
</dbReference>
<dbReference type="PROSITE" id="PS50089">
    <property type="entry name" value="ZF_RING_2"/>
    <property type="match status" value="1"/>
</dbReference>
<dbReference type="SMART" id="SM00184">
    <property type="entry name" value="RING"/>
    <property type="match status" value="1"/>
</dbReference>
<proteinExistence type="predicted"/>
<sequence length="278" mass="31817">MPEEKKPHFPDLIFSFYSLAFLYFLLCWIWCKNEQGTQLKKFRGHWLTAYGTCTIFGVLPGIVAIFEGKNSLNPSLNQKICIQLLWYVIYVSVGAITFSYAALHDSDNEEYKISSSKRCLAPWLVFLLNILILAAEFFFCVEYNNETLLLVTMCFAPLYVMSSVQIARIYSGNIVRGPVITVGEKKGLIYDCERRIECHICTNPFDSAYRIPRILKECGHTVCEQCAVKLAEKNERKHLTCPFCQTVTLVKGPIDQCLPRNFTVMEELNEKKSAISEV</sequence>
<feature type="transmembrane region" description="Helical" evidence="5">
    <location>
        <begin position="123"/>
        <end position="141"/>
    </location>
</feature>
<name>A0A1I7UN75_9PELO</name>
<reference evidence="8" key="1">
    <citation type="submission" date="2016-11" db="UniProtKB">
        <authorList>
            <consortium name="WormBaseParasite"/>
        </authorList>
    </citation>
    <scope>IDENTIFICATION</scope>
</reference>
<dbReference type="PANTHER" id="PTHR47156:SF7">
    <property type="entry name" value="RING-TYPE DOMAIN-CONTAINING PROTEIN"/>
    <property type="match status" value="1"/>
</dbReference>